<evidence type="ECO:0008006" key="3">
    <source>
        <dbReference type="Google" id="ProtNLM"/>
    </source>
</evidence>
<evidence type="ECO:0000313" key="2">
    <source>
        <dbReference type="Proteomes" id="UP000008206"/>
    </source>
</evidence>
<keyword evidence="1" id="KW-0614">Plasmid</keyword>
<dbReference type="RefSeq" id="WP_013335001.1">
    <property type="nucleotide sequence ID" value="NC_014534.1"/>
</dbReference>
<proteinExistence type="predicted"/>
<dbReference type="EMBL" id="CP002200">
    <property type="protein sequence ID" value="ADN18255.1"/>
    <property type="molecule type" value="Genomic_DNA"/>
</dbReference>
<dbReference type="OrthoDB" id="424306at2"/>
<gene>
    <name evidence="1" type="ordered locus">Cyan7822_6476</name>
</gene>
<keyword evidence="2" id="KW-1185">Reference proteome</keyword>
<evidence type="ECO:0000313" key="1">
    <source>
        <dbReference type="EMBL" id="ADN18255.1"/>
    </source>
</evidence>
<geneLocation type="plasmid" evidence="1 2">
    <name>Cy782202</name>
</geneLocation>
<accession>E0UMS5</accession>
<dbReference type="Proteomes" id="UP000008206">
    <property type="component" value="Plasmid Cy782202"/>
</dbReference>
<reference evidence="2" key="1">
    <citation type="journal article" date="2011" name="MBio">
        <title>Novel metabolic attributes of the genus Cyanothece, comprising a group of unicellular nitrogen-fixing Cyanobacteria.</title>
        <authorList>
            <person name="Bandyopadhyay A."/>
            <person name="Elvitigala T."/>
            <person name="Welsh E."/>
            <person name="Stockel J."/>
            <person name="Liberton M."/>
            <person name="Min H."/>
            <person name="Sherman L.A."/>
            <person name="Pakrasi H.B."/>
        </authorList>
    </citation>
    <scope>NUCLEOTIDE SEQUENCE [LARGE SCALE GENOMIC DNA]</scope>
    <source>
        <strain evidence="2">PCC 7822</strain>
        <plasmid evidence="2">Cy782202</plasmid>
    </source>
</reference>
<protein>
    <recommendedName>
        <fullName evidence="3">EcsC family protein</fullName>
    </recommendedName>
</protein>
<organism evidence="1 2">
    <name type="scientific">Gloeothece verrucosa (strain PCC 7822)</name>
    <name type="common">Cyanothece sp. (strain PCC 7822)</name>
    <dbReference type="NCBI Taxonomy" id="497965"/>
    <lineage>
        <taxon>Bacteria</taxon>
        <taxon>Bacillati</taxon>
        <taxon>Cyanobacteriota</taxon>
        <taxon>Cyanophyceae</taxon>
        <taxon>Oscillatoriophycideae</taxon>
        <taxon>Chroococcales</taxon>
        <taxon>Aphanothecaceae</taxon>
        <taxon>Gloeothece</taxon>
        <taxon>Gloeothece verrucosa</taxon>
    </lineage>
</organism>
<dbReference type="KEGG" id="cyj:Cyan7822_6476"/>
<dbReference type="AlphaFoldDB" id="E0UMS5"/>
<sequence>MSKDHSPSSSDSKIDRALNSSIEKSRHQVAFLTSFIKDTGSEVVKRTHSVGQKAASKTYQLIEQATSEAGRAMTAIGNLPLVKNPFVQKLAGVFKLDWLVGMSSSVDLIKASDEVKRLKAKYNEESSFEIAHRIILSKATQASGIGFVSSILPGSAAALLAVDFAATNALQTEMIYEIAAAYNQDLRDQARQGEVLAIFGLALGGRNALKAGLGFMRNIPLAGAMIGASTNATMLYTLGYTACRFYEAKEKELTEEPTTETLKSLQKQSEDYLDVALGQQAIMDQILIYQIRASYPNKNWSDILPELEELKLEPESIKTIEANITSPQPLDVLLEQINPDFALALLAQCRQIALLKDNISPEEDKILQAIAFKIDINDQNQIGEEKNGNE</sequence>
<dbReference type="HOGENOM" id="CLU_042398_0_0_3"/>
<name>E0UMS5_GLOV7</name>